<evidence type="ECO:0000313" key="1">
    <source>
        <dbReference type="EMBL" id="PCH34622.1"/>
    </source>
</evidence>
<evidence type="ECO:0000313" key="2">
    <source>
        <dbReference type="Proteomes" id="UP000218811"/>
    </source>
</evidence>
<sequence length="88" mass="9827">MNDDEIDSAADDSMLSLRPRRSRFLVSTPLCAILSAKCMTRVEYLSLRMVPPPPSIGAEIAPCCMSRACLQRISDESSYLMRLPSQFN</sequence>
<gene>
    <name evidence="1" type="ORF">WOLCODRAFT_133540</name>
</gene>
<name>A0A2H3IXC3_WOLCO</name>
<dbReference type="AlphaFoldDB" id="A0A2H3IXC3"/>
<dbReference type="EMBL" id="KB467832">
    <property type="protein sequence ID" value="PCH34622.1"/>
    <property type="molecule type" value="Genomic_DNA"/>
</dbReference>
<dbReference type="Proteomes" id="UP000218811">
    <property type="component" value="Unassembled WGS sequence"/>
</dbReference>
<reference evidence="1 2" key="1">
    <citation type="journal article" date="2012" name="Science">
        <title>The Paleozoic origin of enzymatic lignin decomposition reconstructed from 31 fungal genomes.</title>
        <authorList>
            <person name="Floudas D."/>
            <person name="Binder M."/>
            <person name="Riley R."/>
            <person name="Barry K."/>
            <person name="Blanchette R.A."/>
            <person name="Henrissat B."/>
            <person name="Martinez A.T."/>
            <person name="Otillar R."/>
            <person name="Spatafora J.W."/>
            <person name="Yadav J.S."/>
            <person name="Aerts A."/>
            <person name="Benoit I."/>
            <person name="Boyd A."/>
            <person name="Carlson A."/>
            <person name="Copeland A."/>
            <person name="Coutinho P.M."/>
            <person name="de Vries R.P."/>
            <person name="Ferreira P."/>
            <person name="Findley K."/>
            <person name="Foster B."/>
            <person name="Gaskell J."/>
            <person name="Glotzer D."/>
            <person name="Gorecki P."/>
            <person name="Heitman J."/>
            <person name="Hesse C."/>
            <person name="Hori C."/>
            <person name="Igarashi K."/>
            <person name="Jurgens J.A."/>
            <person name="Kallen N."/>
            <person name="Kersten P."/>
            <person name="Kohler A."/>
            <person name="Kuees U."/>
            <person name="Kumar T.K.A."/>
            <person name="Kuo A."/>
            <person name="LaButti K."/>
            <person name="Larrondo L.F."/>
            <person name="Lindquist E."/>
            <person name="Ling A."/>
            <person name="Lombard V."/>
            <person name="Lucas S."/>
            <person name="Lundell T."/>
            <person name="Martin R."/>
            <person name="McLaughlin D.J."/>
            <person name="Morgenstern I."/>
            <person name="Morin E."/>
            <person name="Murat C."/>
            <person name="Nagy L.G."/>
            <person name="Nolan M."/>
            <person name="Ohm R.A."/>
            <person name="Patyshakuliyeva A."/>
            <person name="Rokas A."/>
            <person name="Ruiz-Duenas F.J."/>
            <person name="Sabat G."/>
            <person name="Salamov A."/>
            <person name="Samejima M."/>
            <person name="Schmutz J."/>
            <person name="Slot J.C."/>
            <person name="St John F."/>
            <person name="Stenlid J."/>
            <person name="Sun H."/>
            <person name="Sun S."/>
            <person name="Syed K."/>
            <person name="Tsang A."/>
            <person name="Wiebenga A."/>
            <person name="Young D."/>
            <person name="Pisabarro A."/>
            <person name="Eastwood D.C."/>
            <person name="Martin F."/>
            <person name="Cullen D."/>
            <person name="Grigoriev I.V."/>
            <person name="Hibbett D.S."/>
        </authorList>
    </citation>
    <scope>NUCLEOTIDE SEQUENCE [LARGE SCALE GENOMIC DNA]</scope>
    <source>
        <strain evidence="1 2">MD-104</strain>
    </source>
</reference>
<accession>A0A2H3IXC3</accession>
<protein>
    <submittedName>
        <fullName evidence="1">Uncharacterized protein</fullName>
    </submittedName>
</protein>
<organism evidence="1 2">
    <name type="scientific">Wolfiporia cocos (strain MD-104)</name>
    <name type="common">Brown rot fungus</name>
    <dbReference type="NCBI Taxonomy" id="742152"/>
    <lineage>
        <taxon>Eukaryota</taxon>
        <taxon>Fungi</taxon>
        <taxon>Dikarya</taxon>
        <taxon>Basidiomycota</taxon>
        <taxon>Agaricomycotina</taxon>
        <taxon>Agaricomycetes</taxon>
        <taxon>Polyporales</taxon>
        <taxon>Phaeolaceae</taxon>
        <taxon>Wolfiporia</taxon>
    </lineage>
</organism>
<keyword evidence="2" id="KW-1185">Reference proteome</keyword>
<proteinExistence type="predicted"/>